<evidence type="ECO:0000256" key="4">
    <source>
        <dbReference type="ARBA" id="ARBA00022741"/>
    </source>
</evidence>
<dbReference type="SMART" id="SM00968">
    <property type="entry name" value="SMC_hinge"/>
    <property type="match status" value="1"/>
</dbReference>
<dbReference type="Gene3D" id="3.30.70.1620">
    <property type="match status" value="1"/>
</dbReference>
<feature type="coiled-coil region" evidence="12">
    <location>
        <begin position="1077"/>
        <end position="1104"/>
    </location>
</feature>
<accession>A0AAU9JNZ5</accession>
<dbReference type="SUPFAM" id="SSF58104">
    <property type="entry name" value="Methyl-accepting chemotaxis protein (MCP) signaling domain"/>
    <property type="match status" value="1"/>
</dbReference>
<keyword evidence="15" id="KW-1185">Reference proteome</keyword>
<dbReference type="GO" id="GO:0016887">
    <property type="term" value="F:ATP hydrolysis activity"/>
    <property type="evidence" value="ECO:0007669"/>
    <property type="project" value="InterPro"/>
</dbReference>
<keyword evidence="10" id="KW-0131">Cell cycle</keyword>
<evidence type="ECO:0000256" key="5">
    <source>
        <dbReference type="ARBA" id="ARBA00022776"/>
    </source>
</evidence>
<keyword evidence="7 12" id="KW-0175">Coiled coil</keyword>
<feature type="coiled-coil region" evidence="12">
    <location>
        <begin position="758"/>
        <end position="828"/>
    </location>
</feature>
<evidence type="ECO:0000256" key="6">
    <source>
        <dbReference type="ARBA" id="ARBA00022840"/>
    </source>
</evidence>
<dbReference type="EMBL" id="CAJZBQ010000043">
    <property type="protein sequence ID" value="CAG9327346.1"/>
    <property type="molecule type" value="Genomic_DNA"/>
</dbReference>
<organism evidence="14 15">
    <name type="scientific">Blepharisma stoltei</name>
    <dbReference type="NCBI Taxonomy" id="1481888"/>
    <lineage>
        <taxon>Eukaryota</taxon>
        <taxon>Sar</taxon>
        <taxon>Alveolata</taxon>
        <taxon>Ciliophora</taxon>
        <taxon>Postciliodesmatophora</taxon>
        <taxon>Heterotrichea</taxon>
        <taxon>Heterotrichida</taxon>
        <taxon>Blepharismidae</taxon>
        <taxon>Blepharisma</taxon>
    </lineage>
</organism>
<evidence type="ECO:0000256" key="7">
    <source>
        <dbReference type="ARBA" id="ARBA00023054"/>
    </source>
</evidence>
<dbReference type="GO" id="GO:0005524">
    <property type="term" value="F:ATP binding"/>
    <property type="evidence" value="ECO:0007669"/>
    <property type="project" value="UniProtKB-KW"/>
</dbReference>
<feature type="coiled-coil region" evidence="12">
    <location>
        <begin position="305"/>
        <end position="413"/>
    </location>
</feature>
<dbReference type="PANTHER" id="PTHR18937">
    <property type="entry name" value="STRUCTURAL MAINTENANCE OF CHROMOSOMES SMC FAMILY MEMBER"/>
    <property type="match status" value="1"/>
</dbReference>
<evidence type="ECO:0000256" key="8">
    <source>
        <dbReference type="ARBA" id="ARBA00023067"/>
    </source>
</evidence>
<dbReference type="InterPro" id="IPR003395">
    <property type="entry name" value="RecF/RecN/SMC_N"/>
</dbReference>
<comment type="similarity">
    <text evidence="2">Belongs to the SMC family. SMC4 subfamily.</text>
</comment>
<evidence type="ECO:0000259" key="13">
    <source>
        <dbReference type="SMART" id="SM00968"/>
    </source>
</evidence>
<dbReference type="Proteomes" id="UP001162131">
    <property type="component" value="Unassembled WGS sequence"/>
</dbReference>
<dbReference type="Pfam" id="PF06470">
    <property type="entry name" value="SMC_hinge"/>
    <property type="match status" value="1"/>
</dbReference>
<dbReference type="Gene3D" id="3.40.50.300">
    <property type="entry name" value="P-loop containing nucleotide triphosphate hydrolases"/>
    <property type="match status" value="2"/>
</dbReference>
<dbReference type="Pfam" id="PF02463">
    <property type="entry name" value="SMC_N"/>
    <property type="match status" value="1"/>
</dbReference>
<dbReference type="InterPro" id="IPR010935">
    <property type="entry name" value="SMC_hinge"/>
</dbReference>
<keyword evidence="9 11" id="KW-0539">Nucleus</keyword>
<dbReference type="GO" id="GO:0051301">
    <property type="term" value="P:cell division"/>
    <property type="evidence" value="ECO:0007669"/>
    <property type="project" value="UniProtKB-KW"/>
</dbReference>
<dbReference type="FunFam" id="3.40.50.300:FF:000481">
    <property type="entry name" value="Structural maintenance of chromosomes 4"/>
    <property type="match status" value="1"/>
</dbReference>
<dbReference type="SUPFAM" id="SSF75553">
    <property type="entry name" value="Smc hinge domain"/>
    <property type="match status" value="1"/>
</dbReference>
<evidence type="ECO:0000313" key="14">
    <source>
        <dbReference type="EMBL" id="CAG9327346.1"/>
    </source>
</evidence>
<keyword evidence="4" id="KW-0547">Nucleotide-binding</keyword>
<comment type="subcellular location">
    <subcellularLocation>
        <location evidence="1 11">Nucleus</location>
    </subcellularLocation>
</comment>
<name>A0AAU9JNZ5_9CILI</name>
<dbReference type="GO" id="GO:0007076">
    <property type="term" value="P:mitotic chromosome condensation"/>
    <property type="evidence" value="ECO:0007669"/>
    <property type="project" value="TreeGrafter"/>
</dbReference>
<sequence>MEDKEIPPRLMIHKVVLENFKSYAGIKEIGPFHKSFTSVVGPNGSGKSNLLECLLFAFGKRAAKMRLKKLSELIHHSHSFPDLKSARVSVYFQDILDTPDGYDIIPNSGLVLTRIVSKDGSSQYKLDGNPSTHEEVTQVLKLRGIDLEHNRFLILQGEVEQIAMMKPKAPIGEEGKIGLLEYLEEIIGTNVYVPLIDQAETELEGIADEVTAQKLRVEEAQKALDHLEGPKNEALAYIELEKELYDIRNLRNFLGRHQFKTEESNFRQELIVVEGQLLETENRFKEKKNLHMAAIQEYEEKIEQVATYSREEKRMKSQLEEAVKRDQELIENQMFLKNKKAGLEKEKLAEEKRKNEIRESLGELSQILPDAIRSLEETKHEKERVDEEYHARNREIIAATEELQLQKSSLERQLLPFKKQYDDCKSKVENTHQRIEFLVKERAQEDVEFANIANDIESCQKNLEAKTRESEEIELKCQRLHKDDEARKKKFEELSGESDAYKKQLASLRKQLEEAEQAEKKAEGKNRLLQEISTAKRIGQIQGVLGRLGDLGRIDARFDIAISSACPRLDNLVVESVHDADMLLDFVRQRNLGKITIIVLDKVQSIWEQKAKAHFRSPDDRATRLFDQIQYDDPRLISAFYFAMTDTLVADTMDDARRIAFGGSTRHRVVTLSGEIINPSGEMQGFAKPRRGIMSLVGEKKTSFSPEDMDLLHQKIKEANDRLNSTHTFMKNVQGEIAAEQKQKDQAFHQLKIIQSDLQGMTQRLTQLIARQKELQEIDHEGQEEELEDLKKLEEANEKAMKKIEILIETKKKEVEQIEKQIDDIGGDEFKAIKIKRQHLAEAEDHLEVEVNKYTKKLGQCKKDHDKIAKKLQELIESLEKIDQNLRDIESEREELRPLAESLIQKHEHALAIRRENEAQLKELEKAQEALKKEFEEILKVRDEIKAKRKEISSTIKRIEAEIDKWDQRINKNREDYEGLIKEYQDIMGDDMIIESVEKSEENEEKLENPRKRMKIDDERKTLRFHVNKNFLPEELESLLPKFEKVKDLEAAIQEELRAAKPNITVIQEYRARLHDKRAKENDLNAIRDREDMLKKKYNELKSKRYNEFNTGFTIISQKLRDMYRMITRGGDAELEFADSTDPFAEGIVFTVRPPNKSWKKMANLSGGEKTLSSLSLVFALHHYKPNALYVMDEVDAALDFQNVSVIANYIKGRTKNAQFIIVSLRYQMFELADRLVGVYKTNDVSHTIAISPCALVTMDSENPIIRQTVNNITL</sequence>
<evidence type="ECO:0000256" key="2">
    <source>
        <dbReference type="ARBA" id="ARBA00006005"/>
    </source>
</evidence>
<comment type="caution">
    <text evidence="14">The sequence shown here is derived from an EMBL/GenBank/DDBJ whole genome shotgun (WGS) entry which is preliminary data.</text>
</comment>
<reference evidence="14" key="1">
    <citation type="submission" date="2021-09" db="EMBL/GenBank/DDBJ databases">
        <authorList>
            <consortium name="AG Swart"/>
            <person name="Singh M."/>
            <person name="Singh A."/>
            <person name="Seah K."/>
            <person name="Emmerich C."/>
        </authorList>
    </citation>
    <scope>NUCLEOTIDE SEQUENCE</scope>
    <source>
        <strain evidence="14">ATCC30299</strain>
    </source>
</reference>
<gene>
    <name evidence="14" type="ORF">BSTOLATCC_MIC43385</name>
</gene>
<keyword evidence="3" id="KW-0132">Cell division</keyword>
<evidence type="ECO:0000256" key="1">
    <source>
        <dbReference type="ARBA" id="ARBA00004123"/>
    </source>
</evidence>
<keyword evidence="5" id="KW-0498">Mitosis</keyword>
<keyword evidence="8" id="KW-0226">DNA condensation</keyword>
<dbReference type="PANTHER" id="PTHR18937:SF172">
    <property type="entry name" value="STRUCTURAL MAINTENANCE OF CHROMOSOMES PROTEIN"/>
    <property type="match status" value="1"/>
</dbReference>
<evidence type="ECO:0000256" key="12">
    <source>
        <dbReference type="SAM" id="Coils"/>
    </source>
</evidence>
<dbReference type="GO" id="GO:0005634">
    <property type="term" value="C:nucleus"/>
    <property type="evidence" value="ECO:0007669"/>
    <property type="project" value="UniProtKB-SubCell"/>
</dbReference>
<dbReference type="InterPro" id="IPR036277">
    <property type="entry name" value="SMC_hinge_sf"/>
</dbReference>
<dbReference type="InterPro" id="IPR027417">
    <property type="entry name" value="P-loop_NTPase"/>
</dbReference>
<dbReference type="InterPro" id="IPR024704">
    <property type="entry name" value="SMC"/>
</dbReference>
<evidence type="ECO:0000256" key="3">
    <source>
        <dbReference type="ARBA" id="ARBA00022618"/>
    </source>
</evidence>
<keyword evidence="6" id="KW-0067">ATP-binding</keyword>
<evidence type="ECO:0000313" key="15">
    <source>
        <dbReference type="Proteomes" id="UP001162131"/>
    </source>
</evidence>
<evidence type="ECO:0000256" key="9">
    <source>
        <dbReference type="ARBA" id="ARBA00023242"/>
    </source>
</evidence>
<protein>
    <recommendedName>
        <fullName evidence="11">Structural maintenance of chromosomes protein</fullName>
    </recommendedName>
</protein>
<dbReference type="Gene3D" id="1.20.1060.20">
    <property type="match status" value="1"/>
</dbReference>
<dbReference type="AlphaFoldDB" id="A0AAU9JNZ5"/>
<dbReference type="SUPFAM" id="SSF52540">
    <property type="entry name" value="P-loop containing nucleoside triphosphate hydrolases"/>
    <property type="match status" value="1"/>
</dbReference>
<evidence type="ECO:0000256" key="11">
    <source>
        <dbReference type="PIRNR" id="PIRNR005719"/>
    </source>
</evidence>
<feature type="domain" description="SMC hinge" evidence="13">
    <location>
        <begin position="542"/>
        <end position="660"/>
    </location>
</feature>
<dbReference type="PIRSF" id="PIRSF005719">
    <property type="entry name" value="SMC"/>
    <property type="match status" value="1"/>
</dbReference>
<evidence type="ECO:0000256" key="10">
    <source>
        <dbReference type="ARBA" id="ARBA00023306"/>
    </source>
</evidence>
<dbReference type="GO" id="GO:0000796">
    <property type="term" value="C:condensin complex"/>
    <property type="evidence" value="ECO:0007669"/>
    <property type="project" value="TreeGrafter"/>
</dbReference>
<feature type="coiled-coil region" evidence="12">
    <location>
        <begin position="862"/>
        <end position="983"/>
    </location>
</feature>
<feature type="coiled-coil region" evidence="12">
    <location>
        <begin position="449"/>
        <end position="535"/>
    </location>
</feature>
<proteinExistence type="inferred from homology"/>